<accession>A0AAU9PW21</accession>
<organism evidence="1 2">
    <name type="scientific">Lactuca virosa</name>
    <dbReference type="NCBI Taxonomy" id="75947"/>
    <lineage>
        <taxon>Eukaryota</taxon>
        <taxon>Viridiplantae</taxon>
        <taxon>Streptophyta</taxon>
        <taxon>Embryophyta</taxon>
        <taxon>Tracheophyta</taxon>
        <taxon>Spermatophyta</taxon>
        <taxon>Magnoliopsida</taxon>
        <taxon>eudicotyledons</taxon>
        <taxon>Gunneridae</taxon>
        <taxon>Pentapetalae</taxon>
        <taxon>asterids</taxon>
        <taxon>campanulids</taxon>
        <taxon>Asterales</taxon>
        <taxon>Asteraceae</taxon>
        <taxon>Cichorioideae</taxon>
        <taxon>Cichorieae</taxon>
        <taxon>Lactucinae</taxon>
        <taxon>Lactuca</taxon>
    </lineage>
</organism>
<comment type="caution">
    <text evidence="1">The sequence shown here is derived from an EMBL/GenBank/DDBJ whole genome shotgun (WGS) entry which is preliminary data.</text>
</comment>
<keyword evidence="2" id="KW-1185">Reference proteome</keyword>
<protein>
    <submittedName>
        <fullName evidence="1">Uncharacterized protein</fullName>
    </submittedName>
</protein>
<reference evidence="1 2" key="1">
    <citation type="submission" date="2022-01" db="EMBL/GenBank/DDBJ databases">
        <authorList>
            <person name="Xiong W."/>
            <person name="Schranz E."/>
        </authorList>
    </citation>
    <scope>NUCLEOTIDE SEQUENCE [LARGE SCALE GENOMIC DNA]</scope>
</reference>
<dbReference type="EMBL" id="CAKMRJ010005745">
    <property type="protein sequence ID" value="CAH1454218.1"/>
    <property type="molecule type" value="Genomic_DNA"/>
</dbReference>
<proteinExistence type="predicted"/>
<sequence length="104" mass="11798">MTATPHNVDPTTTNDEEITQLMMMIQNTNLRLVPTLDQYPEELRMLIQTLNNSNLSYALSSSFAIPMEWLSLSTSTTVFNKTNKVVTFQLSNSKTKKLTQKQLA</sequence>
<evidence type="ECO:0000313" key="1">
    <source>
        <dbReference type="EMBL" id="CAH1454218.1"/>
    </source>
</evidence>
<name>A0AAU9PW21_9ASTR</name>
<evidence type="ECO:0000313" key="2">
    <source>
        <dbReference type="Proteomes" id="UP001157418"/>
    </source>
</evidence>
<dbReference type="Proteomes" id="UP001157418">
    <property type="component" value="Unassembled WGS sequence"/>
</dbReference>
<gene>
    <name evidence="1" type="ORF">LVIROSA_LOCUS39407</name>
</gene>
<dbReference type="AlphaFoldDB" id="A0AAU9PW21"/>